<dbReference type="AlphaFoldDB" id="A0A418PXC4"/>
<feature type="transmembrane region" description="Helical" evidence="1">
    <location>
        <begin position="201"/>
        <end position="221"/>
    </location>
</feature>
<feature type="transmembrane region" description="Helical" evidence="1">
    <location>
        <begin position="15"/>
        <end position="33"/>
    </location>
</feature>
<feature type="transmembrane region" description="Helical" evidence="1">
    <location>
        <begin position="83"/>
        <end position="101"/>
    </location>
</feature>
<feature type="transmembrane region" description="Helical" evidence="1">
    <location>
        <begin position="116"/>
        <end position="137"/>
    </location>
</feature>
<evidence type="ECO:0000313" key="2">
    <source>
        <dbReference type="EMBL" id="RIW18716.1"/>
    </source>
</evidence>
<sequence>MLRSWYTELQNRNMLLAKSGGFCFLLGVLLIFLPLVDPRELQGAYVWTKPAKFFFSVGIYFWTIGWLMEYLQNRNFVKRISWGIWILMLIELVIITYQASLGKLSHFNISSLFDGILFQIMGVAIVLNSVLVILVFLRFRKINDLPPGYLMGIRLGLLIFLVAGFEGFVMSVNLKHTIGAVDGQEGLPFLGWAKEYGDLRIFHFLGLHALQVLPIVAWLFLRNDPKKVLTFGLVYFLLSFGTFWMALQGKGIAEWF</sequence>
<keyword evidence="1" id="KW-0812">Transmembrane</keyword>
<name>A0A418PXC4_9BACT</name>
<evidence type="ECO:0000256" key="1">
    <source>
        <dbReference type="SAM" id="Phobius"/>
    </source>
</evidence>
<gene>
    <name evidence="2" type="ORF">D0X99_03275</name>
</gene>
<dbReference type="Proteomes" id="UP000283522">
    <property type="component" value="Unassembled WGS sequence"/>
</dbReference>
<dbReference type="EMBL" id="QXML01000001">
    <property type="protein sequence ID" value="RIW18716.1"/>
    <property type="molecule type" value="Genomic_DNA"/>
</dbReference>
<evidence type="ECO:0000313" key="3">
    <source>
        <dbReference type="Proteomes" id="UP000283522"/>
    </source>
</evidence>
<keyword evidence="1" id="KW-1133">Transmembrane helix</keyword>
<reference evidence="2 3" key="1">
    <citation type="submission" date="2018-09" db="EMBL/GenBank/DDBJ databases">
        <authorList>
            <person name="Wang X."/>
            <person name="Du Z."/>
        </authorList>
    </citation>
    <scope>NUCLEOTIDE SEQUENCE [LARGE SCALE GENOMIC DNA]</scope>
    <source>
        <strain evidence="2 3">N3</strain>
    </source>
</reference>
<keyword evidence="3" id="KW-1185">Reference proteome</keyword>
<feature type="transmembrane region" description="Helical" evidence="1">
    <location>
        <begin position="228"/>
        <end position="247"/>
    </location>
</feature>
<feature type="transmembrane region" description="Helical" evidence="1">
    <location>
        <begin position="53"/>
        <end position="71"/>
    </location>
</feature>
<accession>A0A418PXC4</accession>
<comment type="caution">
    <text evidence="2">The sequence shown here is derived from an EMBL/GenBank/DDBJ whole genome shotgun (WGS) entry which is preliminary data.</text>
</comment>
<feature type="transmembrane region" description="Helical" evidence="1">
    <location>
        <begin position="149"/>
        <end position="169"/>
    </location>
</feature>
<organism evidence="2 3">
    <name type="scientific">Algoriphagus lacus</name>
    <dbReference type="NCBI Taxonomy" id="2056311"/>
    <lineage>
        <taxon>Bacteria</taxon>
        <taxon>Pseudomonadati</taxon>
        <taxon>Bacteroidota</taxon>
        <taxon>Cytophagia</taxon>
        <taxon>Cytophagales</taxon>
        <taxon>Cyclobacteriaceae</taxon>
        <taxon>Algoriphagus</taxon>
    </lineage>
</organism>
<protein>
    <submittedName>
        <fullName evidence="2">Uncharacterized protein</fullName>
    </submittedName>
</protein>
<dbReference type="OrthoDB" id="343560at2"/>
<keyword evidence="1" id="KW-0472">Membrane</keyword>
<proteinExistence type="predicted"/>
<dbReference type="RefSeq" id="WP_119476194.1">
    <property type="nucleotide sequence ID" value="NZ_QXML01000001.1"/>
</dbReference>